<evidence type="ECO:0000313" key="4">
    <source>
        <dbReference type="Proteomes" id="UP000005496"/>
    </source>
</evidence>
<dbReference type="Gene3D" id="3.40.50.300">
    <property type="entry name" value="P-loop containing nucleotide triphosphate hydrolases"/>
    <property type="match status" value="1"/>
</dbReference>
<feature type="transmembrane region" description="Helical" evidence="1">
    <location>
        <begin position="308"/>
        <end position="327"/>
    </location>
</feature>
<dbReference type="Pfam" id="PF00350">
    <property type="entry name" value="Dynamin_N"/>
    <property type="match status" value="1"/>
</dbReference>
<organism evidence="3 4">
    <name type="scientific">Desulfonatronospira thiodismutans ASO3-1</name>
    <dbReference type="NCBI Taxonomy" id="555779"/>
    <lineage>
        <taxon>Bacteria</taxon>
        <taxon>Pseudomonadati</taxon>
        <taxon>Thermodesulfobacteriota</taxon>
        <taxon>Desulfovibrionia</taxon>
        <taxon>Desulfovibrionales</taxon>
        <taxon>Desulfonatronovibrionaceae</taxon>
        <taxon>Desulfonatronospira</taxon>
    </lineage>
</organism>
<dbReference type="RefSeq" id="WP_008870261.1">
    <property type="nucleotide sequence ID" value="NZ_ACJN02000002.1"/>
</dbReference>
<dbReference type="InterPro" id="IPR022812">
    <property type="entry name" value="Dynamin"/>
</dbReference>
<keyword evidence="1" id="KW-0472">Membrane</keyword>
<dbReference type="AlphaFoldDB" id="D6SQC1"/>
<dbReference type="SUPFAM" id="SSF52540">
    <property type="entry name" value="P-loop containing nucleoside triphosphate hydrolases"/>
    <property type="match status" value="1"/>
</dbReference>
<comment type="caution">
    <text evidence="3">The sequence shown here is derived from an EMBL/GenBank/DDBJ whole genome shotgun (WGS) entry which is preliminary data.</text>
</comment>
<dbReference type="PRINTS" id="PR00195">
    <property type="entry name" value="DYNAMIN"/>
</dbReference>
<dbReference type="OrthoDB" id="1100581at2"/>
<dbReference type="InterPro" id="IPR027417">
    <property type="entry name" value="P-loop_NTPase"/>
</dbReference>
<protein>
    <recommendedName>
        <fullName evidence="2">Dynamin N-terminal domain-containing protein</fullName>
    </recommendedName>
</protein>
<dbReference type="PANTHER" id="PTHR43681">
    <property type="entry name" value="TRANSMEMBRANE GTPASE FZO"/>
    <property type="match status" value="1"/>
</dbReference>
<feature type="transmembrane region" description="Helical" evidence="1">
    <location>
        <begin position="347"/>
        <end position="371"/>
    </location>
</feature>
<gene>
    <name evidence="3" type="ORF">Dthio_PD2339</name>
</gene>
<dbReference type="PANTHER" id="PTHR43681:SF1">
    <property type="entry name" value="SARCALUMENIN"/>
    <property type="match status" value="1"/>
</dbReference>
<proteinExistence type="predicted"/>
<dbReference type="InterPro" id="IPR051943">
    <property type="entry name" value="TRAFAC_Dynamin-like_GTPase"/>
</dbReference>
<evidence type="ECO:0000259" key="2">
    <source>
        <dbReference type="Pfam" id="PF00350"/>
    </source>
</evidence>
<dbReference type="InterPro" id="IPR045063">
    <property type="entry name" value="Dynamin_N"/>
</dbReference>
<dbReference type="Proteomes" id="UP000005496">
    <property type="component" value="Unassembled WGS sequence"/>
</dbReference>
<accession>D6SQC1</accession>
<feature type="domain" description="Dynamin N-terminal" evidence="2">
    <location>
        <begin position="42"/>
        <end position="183"/>
    </location>
</feature>
<keyword evidence="1" id="KW-1133">Transmembrane helix</keyword>
<dbReference type="eggNOG" id="COG0699">
    <property type="taxonomic scope" value="Bacteria"/>
</dbReference>
<keyword evidence="4" id="KW-1185">Reference proteome</keyword>
<evidence type="ECO:0000256" key="1">
    <source>
        <dbReference type="SAM" id="Phobius"/>
    </source>
</evidence>
<name>D6SQC1_9BACT</name>
<reference evidence="3" key="1">
    <citation type="submission" date="2010-05" db="EMBL/GenBank/DDBJ databases">
        <title>The draft genome of Desulfonatronospira thiodismutans ASO3-1.</title>
        <authorList>
            <consortium name="US DOE Joint Genome Institute (JGI-PGF)"/>
            <person name="Lucas S."/>
            <person name="Copeland A."/>
            <person name="Lapidus A."/>
            <person name="Cheng J.-F."/>
            <person name="Bruce D."/>
            <person name="Goodwin L."/>
            <person name="Pitluck S."/>
            <person name="Chertkov O."/>
            <person name="Brettin T."/>
            <person name="Detter J.C."/>
            <person name="Han C."/>
            <person name="Land M.L."/>
            <person name="Hauser L."/>
            <person name="Kyrpides N."/>
            <person name="Mikhailova N."/>
            <person name="Muyzer G."/>
            <person name="Woyke T."/>
        </authorList>
    </citation>
    <scope>NUCLEOTIDE SEQUENCE [LARGE SCALE GENOMIC DNA]</scope>
    <source>
        <strain evidence="3">ASO3-1</strain>
    </source>
</reference>
<evidence type="ECO:0000313" key="3">
    <source>
        <dbReference type="EMBL" id="EFI34947.1"/>
    </source>
</evidence>
<dbReference type="EMBL" id="ACJN02000002">
    <property type="protein sequence ID" value="EFI34947.1"/>
    <property type="molecule type" value="Genomic_DNA"/>
</dbReference>
<sequence>MDDKAFQQEIQDRVRKTIAPVFSKYGMDVNWLDSTMKWKPLILVIGSYSSGKSTLINELLEIDVQRTGQAPTDDSFTVITNDGENVPGETPGSTLVNDPRYPFAGLKAYGENLISHLCLKNVPSPLLENTAIIDTPGMIDSTAERDRGYKYLEVIGELAAMADMIVLMFDPHKAGTIKENFSTIRNILPGRTGEDRVVYVMSRIDECDNLSDLIRSYGTLCWNISQMTGRKDMPHVFLTYSPREARLDQSNQEWPQERQELKEKIGSAQAMRINHILENIDRKTGELELVCEALHRFSRRVRQLLSGTFKWTLAAALAVFALGFVLLQGHQPLQDQGLFSGITQTSLLSMEVIVPAAAALLTFVLGWVIFARVRFRNLLQKTLRNPDNLVHLDSDYRRSLWAKVKSHVLDQLRQRTVRQHLFQSGASLDRVRKFIRRDLKEYYSKIGRPRQG</sequence>
<keyword evidence="1" id="KW-0812">Transmembrane</keyword>